<dbReference type="EMBL" id="JBAHYK010000160">
    <property type="protein sequence ID" value="KAL0577385.1"/>
    <property type="molecule type" value="Genomic_DNA"/>
</dbReference>
<protein>
    <submittedName>
        <fullName evidence="1">Uncharacterized protein</fullName>
    </submittedName>
</protein>
<accession>A0ABR3FPK7</accession>
<dbReference type="Proteomes" id="UP001465976">
    <property type="component" value="Unassembled WGS sequence"/>
</dbReference>
<comment type="caution">
    <text evidence="1">The sequence shown here is derived from an EMBL/GenBank/DDBJ whole genome shotgun (WGS) entry which is preliminary data.</text>
</comment>
<name>A0ABR3FPK7_9AGAR</name>
<organism evidence="1 2">
    <name type="scientific">Marasmius crinis-equi</name>
    <dbReference type="NCBI Taxonomy" id="585013"/>
    <lineage>
        <taxon>Eukaryota</taxon>
        <taxon>Fungi</taxon>
        <taxon>Dikarya</taxon>
        <taxon>Basidiomycota</taxon>
        <taxon>Agaricomycotina</taxon>
        <taxon>Agaricomycetes</taxon>
        <taxon>Agaricomycetidae</taxon>
        <taxon>Agaricales</taxon>
        <taxon>Marasmiineae</taxon>
        <taxon>Marasmiaceae</taxon>
        <taxon>Marasmius</taxon>
    </lineage>
</organism>
<proteinExistence type="predicted"/>
<evidence type="ECO:0000313" key="2">
    <source>
        <dbReference type="Proteomes" id="UP001465976"/>
    </source>
</evidence>
<evidence type="ECO:0000313" key="1">
    <source>
        <dbReference type="EMBL" id="KAL0577385.1"/>
    </source>
</evidence>
<reference evidence="1 2" key="1">
    <citation type="submission" date="2024-02" db="EMBL/GenBank/DDBJ databases">
        <title>A draft genome for the cacao thread blight pathogen Marasmius crinis-equi.</title>
        <authorList>
            <person name="Cohen S.P."/>
            <person name="Baruah I.K."/>
            <person name="Amoako-Attah I."/>
            <person name="Bukari Y."/>
            <person name="Meinhardt L.W."/>
            <person name="Bailey B.A."/>
        </authorList>
    </citation>
    <scope>NUCLEOTIDE SEQUENCE [LARGE SCALE GENOMIC DNA]</scope>
    <source>
        <strain evidence="1 2">GH-76</strain>
    </source>
</reference>
<keyword evidence="2" id="KW-1185">Reference proteome</keyword>
<sequence length="292" mass="33352">MNPNYKTEAARMALDDLIKERRDASTNTHNIATFIDESDSDPITMLCGMPEAWRFIQNQDDPEEVVFNVQGIVTNIDLPPFNTPISRQVEQKPPQSSGEFDIAMQKLKVANSYLTRNIKEGTEVELNCVDLAANGHPSLTLTNRYFTSKRLAPNETSIPFPPDVDPYRHLESLSGPEYIHTADNHVEYWQYQPILPDDTRFVKTAPSVFRIGDIVEAQFTLTLAEIRSGKPPYKYKAIATLRTVTLFNKKYTDDAKHAMITQVNEVKTLKRKIGMQDEMHRDAEKKMREMSV</sequence>
<gene>
    <name evidence="1" type="ORF">V5O48_004602</name>
</gene>